<gene>
    <name evidence="1" type="ORF">LCGC14_3033610</name>
</gene>
<comment type="caution">
    <text evidence="1">The sequence shown here is derived from an EMBL/GenBank/DDBJ whole genome shotgun (WGS) entry which is preliminary data.</text>
</comment>
<protein>
    <submittedName>
        <fullName evidence="1">Uncharacterized protein</fullName>
    </submittedName>
</protein>
<organism evidence="1">
    <name type="scientific">marine sediment metagenome</name>
    <dbReference type="NCBI Taxonomy" id="412755"/>
    <lineage>
        <taxon>unclassified sequences</taxon>
        <taxon>metagenomes</taxon>
        <taxon>ecological metagenomes</taxon>
    </lineage>
</organism>
<evidence type="ECO:0000313" key="1">
    <source>
        <dbReference type="EMBL" id="KKK59516.1"/>
    </source>
</evidence>
<dbReference type="AlphaFoldDB" id="A0A0F8ZHR9"/>
<sequence length="114" mass="13910">MVGNYGLKKNFINFTFGKEIFRNKISREEAYDLVFNYLIENLQESENYREILKQMGGNLITFDNRLDFLEETPQEILKDSIKRIIRFFIDKIRENEEIDFEKFFLNTEQEIYKD</sequence>
<accession>A0A0F8ZHR9</accession>
<dbReference type="EMBL" id="LAZR01063440">
    <property type="protein sequence ID" value="KKK59516.1"/>
    <property type="molecule type" value="Genomic_DNA"/>
</dbReference>
<name>A0A0F8ZHR9_9ZZZZ</name>
<proteinExistence type="predicted"/>
<reference evidence="1" key="1">
    <citation type="journal article" date="2015" name="Nature">
        <title>Complex archaea that bridge the gap between prokaryotes and eukaryotes.</title>
        <authorList>
            <person name="Spang A."/>
            <person name="Saw J.H."/>
            <person name="Jorgensen S.L."/>
            <person name="Zaremba-Niedzwiedzka K."/>
            <person name="Martijn J."/>
            <person name="Lind A.E."/>
            <person name="van Eijk R."/>
            <person name="Schleper C."/>
            <person name="Guy L."/>
            <person name="Ettema T.J."/>
        </authorList>
    </citation>
    <scope>NUCLEOTIDE SEQUENCE</scope>
</reference>